<name>A0AC35G4N4_9BILA</name>
<protein>
    <submittedName>
        <fullName evidence="2">Integrase catalytic domain-containing protein</fullName>
    </submittedName>
</protein>
<reference evidence="2" key="1">
    <citation type="submission" date="2022-11" db="UniProtKB">
        <authorList>
            <consortium name="WormBaseParasite"/>
        </authorList>
    </citation>
    <scope>IDENTIFICATION</scope>
</reference>
<dbReference type="Proteomes" id="UP000887580">
    <property type="component" value="Unplaced"/>
</dbReference>
<proteinExistence type="predicted"/>
<evidence type="ECO:0000313" key="2">
    <source>
        <dbReference type="WBParaSite" id="PS1159_v2.g23744.t1"/>
    </source>
</evidence>
<organism evidence="1 2">
    <name type="scientific">Panagrolaimus sp. PS1159</name>
    <dbReference type="NCBI Taxonomy" id="55785"/>
    <lineage>
        <taxon>Eukaryota</taxon>
        <taxon>Metazoa</taxon>
        <taxon>Ecdysozoa</taxon>
        <taxon>Nematoda</taxon>
        <taxon>Chromadorea</taxon>
        <taxon>Rhabditida</taxon>
        <taxon>Tylenchina</taxon>
        <taxon>Panagrolaimomorpha</taxon>
        <taxon>Panagrolaimoidea</taxon>
        <taxon>Panagrolaimidae</taxon>
        <taxon>Panagrolaimus</taxon>
    </lineage>
</organism>
<evidence type="ECO:0000313" key="1">
    <source>
        <dbReference type="Proteomes" id="UP000887580"/>
    </source>
</evidence>
<dbReference type="WBParaSite" id="PS1159_v2.g23744.t1">
    <property type="protein sequence ID" value="PS1159_v2.g23744.t1"/>
    <property type="gene ID" value="PS1159_v2.g23744"/>
</dbReference>
<accession>A0AC35G4N4</accession>
<sequence length="2271" mass="261759">MTSLSTNLRRSLTQSANKLKQLNDEAKDLTVNLNFPDPSDFTAIDNSLLLDESKHHILELQIKEMLKQIENFENQWIKLIETITDKTTKTTEDTKYEEKKFGTSTETGLLAIQQEASNCLIKIMTNKENIRSKRNTIFPQTVAPPAVAPIQLPDLPFITFDATFENWPFFWDQFSPIHNHTQLTCAQKLQYLKKYMSENVDQRIKMLPNTDKNYIEAVDFLQNKYGKKENMLKSLFKNFIDLPASQNDLKSCRNTYENVEQLLFQLHAAGEDLDTPHILMEYRAKFPSWILKAVELKLPSNSKFEDFRQEMENQITINEKYSVPSTERQQRAINTVTATPQQSQYRPRFTHQQQQQNFRPQQNFQQPNFRPQQNSQQSAYRPQQNYQQRSAQQTSYRPQHPLSTPFASTFTTHVSTPSELTPCLFCDGPHAPWKCRSNIPAFTKWKITKEKKCCYHCLRPFTQGHTCDQRQCRFCSKFHNITLCSNNPKNPSSQQQQPSFQQQQPPRQQYPSQQQQKYYNSPQAQNFSQQKPPQNKNINAVNIYQQPEEEINVSSVTITPQIPQECDVFEDKEYPTTISAKNESSTTVILPVKTINITTPLNENAKAITFFDCGSQQTFIDNTKVHEMQPKFIKEKTIWIKKFGDEEPQKHILPEYEITVVTVNKQHINIYALGIDKITDGLPYIIDADTLITGVSKPDILIGSEYFWEFFPCESTREGLRYVNTKVGKIYCGPIPNIIIADSPYCSTNIVTIDNKTESEDITQALNQFFQIEAVGLDLTQDEHAIARKMFLDTVEFKDNRFFVSWLYKTDTPELALNYKFCVNYLAKLVPQLEKKNLLKPYDAIFQDYIIKNYAEDAPAGIKPPENIITQYVYHRAVLKDSKTTPVRPVFNCSFQATKAIPSFNAQLYSGRNLMPKIIAMLLRFREFITVCVGDLEKAFYQLRLKPSDRDAVRFLWLKDYTKGVTPDNIRILRHCCPLFGALCSPYMLAECIDLLLNKTNTPESLELLKNNYVDNAMWGAENSEKVIATALQHIKTFKTASFNLRELMSNDPKVNSYFNVNPEPCKFLGIKWNPNTDEISIECGIDALRDLEVVTKRKILSFICGIYDPLGIISPVVIKFKMFIQKLWKSGRDWDEPISDEETIAWNKLIRPNAQQQITIKRCEILPDTVKNQLILFNDASEDAYGSVAYHRQISAANKINASFLASKTKVAPIKKHTISQIELLSNGLGADLARLIIEEMKTKFDEIIFFTDNSAVVHWLLQPGIKPRFLAKIIEKILRVTRDIRHISTHLNAADPASRGLTMSELANHELWWCPSFLKLEEKYWPIPVVQPVTKNLTNNVPVDLKYLLKEDEIPSTKIFSTLKAEPEKLLNFICIEQYSSYNTLLSTATNMLLFLKKICLKIGKEILQDYCKFSTCNYIQLRRLAEKLLITFYQQQYPPSEQLKLLLNLRHDEHGIIRCYHRLEKAYPNGLIYLPHGYLTQLIIIEYHKIFLHAGTKHILNELRKNYWIHQGRAYLNKILRANCFTCRRHKAKYFNLPLMPQLPNSRVTYERPFQNIGIDYCGPFTIKSGNDPVKCWVVLFTCLSIRAIHLDLTLALDTVSFLNVFRRFVARRGKPVTCLSDQGTNMKAAKPVICLQWIVKKDNFIDYLNKENITWTFTTEHAPWKGATYERLIGLVKNKMLYTIGRRILSYDTFYTLLTEIEAAVNSRPITPVDNKWQDIHMLALRPIDFLCPATDISAPEFEENDPDDPDYILKDSTQSNLLNMWKKTTFLLDKFRQSFLKDYLNMLREVSAHSHQQNGIERVPVVGEVVLLKEPNVEQKDYKLGVISEVHKSNCDNAIRSATVKTGKQKYLTRPINHLYPLEINAAEPIKPVEKITPIDQHEIDNATYKKDTTQTQPNVPSRVLRPRQNTKANFFVLLSCLTLFSTFTNANPCPENVEIGLHNLINGEYCKPAGILILKIDDYYCWKRIDCENSQVLRDKFDATHGFCGPPCKCPHWATDCSFYEGEKADNSTTENPTTSQILSAAETKDVIHANVIQLYDHSRHPVSELHLWHQQINLNDIKCYGVGAVSGTPTFCSQNHCYSNATKFCSYQLQEIVYWRFNGYSLAIKAWGTTTLNDATEDWKKEPTELSITCENNLLSINAKHKIDIVEITSITSFHAEKVFNTNTNISIPSTTLLTDQALSVTVLFEDDSTESKPVLCTTIEFCEQIRCSTLCWDELLNPTCHDSTESKPVLCTTSEFCEQIRCSTLCWDELLNPTCRPWK</sequence>